<gene>
    <name evidence="5" type="ORF">OUY24_35860</name>
</gene>
<dbReference type="InterPro" id="IPR020084">
    <property type="entry name" value="NUDIX_hydrolase_CS"/>
</dbReference>
<dbReference type="PROSITE" id="PS51462">
    <property type="entry name" value="NUDIX"/>
    <property type="match status" value="1"/>
</dbReference>
<evidence type="ECO:0000256" key="2">
    <source>
        <dbReference type="ARBA" id="ARBA00022801"/>
    </source>
</evidence>
<proteinExistence type="inferred from homology"/>
<comment type="caution">
    <text evidence="5">The sequence shown here is derived from an EMBL/GenBank/DDBJ whole genome shotgun (WGS) entry which is preliminary data.</text>
</comment>
<comment type="similarity">
    <text evidence="1 3">Belongs to the Nudix hydrolase family.</text>
</comment>
<dbReference type="InterPro" id="IPR051325">
    <property type="entry name" value="Nudix_hydrolase_domain"/>
</dbReference>
<keyword evidence="2 3" id="KW-0378">Hydrolase</keyword>
<sequence length="277" mass="30253">MTTDPLRAAGAVIWRGEESRPEVALVHRPRYDDWTFPKGKLKSGEHVIAAALREVREETGLTVALDRALPPVHYPHGTRLKRVDYWAGRVAEEGPFVAGDEVDELRWLPVDQARELLTYEWDAGLLRALSAAPLATVPLVLVRHASAGSRQTWQGADSLRPLDAEGLAQAAALATVLPAYRPAVLLSSPSLRCVQTLAPYSSHLRLEPLLSEEGQDPRKTTALVGELTERAAVCSHGKVLPPLIAALSGRDVRLRKGAFAVLHRVGERVVCAERYGL</sequence>
<dbReference type="SMART" id="SM00855">
    <property type="entry name" value="PGAM"/>
    <property type="match status" value="1"/>
</dbReference>
<dbReference type="Pfam" id="PF00300">
    <property type="entry name" value="His_Phos_1"/>
    <property type="match status" value="1"/>
</dbReference>
<dbReference type="InterPro" id="IPR029033">
    <property type="entry name" value="His_PPase_superfam"/>
</dbReference>
<evidence type="ECO:0000313" key="6">
    <source>
        <dbReference type="Proteomes" id="UP001212498"/>
    </source>
</evidence>
<reference evidence="5 6" key="1">
    <citation type="submission" date="2022-11" db="EMBL/GenBank/DDBJ databases">
        <title>Nonomuraea corallina sp. nov., a new species of the genus Nonomuraea isolated from sea side sediment in Thai sea.</title>
        <authorList>
            <person name="Ngamcharungchit C."/>
            <person name="Matsumoto A."/>
            <person name="Suriyachadkun C."/>
            <person name="Panbangred W."/>
            <person name="Inahashi Y."/>
            <person name="Intra B."/>
        </authorList>
    </citation>
    <scope>NUCLEOTIDE SEQUENCE [LARGE SCALE GENOMIC DNA]</scope>
    <source>
        <strain evidence="5 6">DSM 43553</strain>
    </source>
</reference>
<dbReference type="EMBL" id="JAPNUD010000169">
    <property type="protein sequence ID" value="MDA0646031.1"/>
    <property type="molecule type" value="Genomic_DNA"/>
</dbReference>
<organism evidence="5 6">
    <name type="scientific">Nonomuraea ferruginea</name>
    <dbReference type="NCBI Taxonomy" id="46174"/>
    <lineage>
        <taxon>Bacteria</taxon>
        <taxon>Bacillati</taxon>
        <taxon>Actinomycetota</taxon>
        <taxon>Actinomycetes</taxon>
        <taxon>Streptosporangiales</taxon>
        <taxon>Streptosporangiaceae</taxon>
        <taxon>Nonomuraea</taxon>
    </lineage>
</organism>
<dbReference type="PANTHER" id="PTHR21340">
    <property type="entry name" value="DIADENOSINE 5,5-P1,P4-TETRAPHOSPHATE PYROPHOSPHOHYDROLASE MUTT"/>
    <property type="match status" value="1"/>
</dbReference>
<name>A0ABT4TAP0_9ACTN</name>
<evidence type="ECO:0000313" key="5">
    <source>
        <dbReference type="EMBL" id="MDA0646031.1"/>
    </source>
</evidence>
<dbReference type="InterPro" id="IPR013078">
    <property type="entry name" value="His_Pase_superF_clade-1"/>
</dbReference>
<evidence type="ECO:0000259" key="4">
    <source>
        <dbReference type="PROSITE" id="PS51462"/>
    </source>
</evidence>
<dbReference type="Pfam" id="PF00293">
    <property type="entry name" value="NUDIX"/>
    <property type="match status" value="1"/>
</dbReference>
<feature type="domain" description="Nudix hydrolase" evidence="4">
    <location>
        <begin position="4"/>
        <end position="130"/>
    </location>
</feature>
<dbReference type="SUPFAM" id="SSF55811">
    <property type="entry name" value="Nudix"/>
    <property type="match status" value="1"/>
</dbReference>
<dbReference type="Gene3D" id="3.90.79.10">
    <property type="entry name" value="Nucleoside Triphosphate Pyrophosphohydrolase"/>
    <property type="match status" value="1"/>
</dbReference>
<dbReference type="Proteomes" id="UP001212498">
    <property type="component" value="Unassembled WGS sequence"/>
</dbReference>
<dbReference type="CDD" id="cd03673">
    <property type="entry name" value="NUDIX_Ap6A_hydrolase"/>
    <property type="match status" value="1"/>
</dbReference>
<dbReference type="SUPFAM" id="SSF53254">
    <property type="entry name" value="Phosphoglycerate mutase-like"/>
    <property type="match status" value="1"/>
</dbReference>
<dbReference type="InterPro" id="IPR000086">
    <property type="entry name" value="NUDIX_hydrolase_dom"/>
</dbReference>
<dbReference type="Gene3D" id="3.40.50.1240">
    <property type="entry name" value="Phosphoglycerate mutase-like"/>
    <property type="match status" value="1"/>
</dbReference>
<dbReference type="PANTHER" id="PTHR21340:SF0">
    <property type="entry name" value="BIS(5'-NUCLEOSYL)-TETRAPHOSPHATASE [ASYMMETRICAL]"/>
    <property type="match status" value="1"/>
</dbReference>
<evidence type="ECO:0000256" key="3">
    <source>
        <dbReference type="RuleBase" id="RU003476"/>
    </source>
</evidence>
<dbReference type="RefSeq" id="WP_271279482.1">
    <property type="nucleotide sequence ID" value="NZ_BAABFD010000013.1"/>
</dbReference>
<dbReference type="InterPro" id="IPR020476">
    <property type="entry name" value="Nudix_hydrolase"/>
</dbReference>
<dbReference type="PROSITE" id="PS00893">
    <property type="entry name" value="NUDIX_BOX"/>
    <property type="match status" value="1"/>
</dbReference>
<keyword evidence="6" id="KW-1185">Reference proteome</keyword>
<protein>
    <submittedName>
        <fullName evidence="5">NUDIX hydrolase</fullName>
    </submittedName>
</protein>
<evidence type="ECO:0000256" key="1">
    <source>
        <dbReference type="ARBA" id="ARBA00005582"/>
    </source>
</evidence>
<dbReference type="CDD" id="cd07067">
    <property type="entry name" value="HP_PGM_like"/>
    <property type="match status" value="1"/>
</dbReference>
<dbReference type="GO" id="GO:0016787">
    <property type="term" value="F:hydrolase activity"/>
    <property type="evidence" value="ECO:0007669"/>
    <property type="project" value="UniProtKB-KW"/>
</dbReference>
<accession>A0ABT4TAP0</accession>
<dbReference type="PRINTS" id="PR00502">
    <property type="entry name" value="NUDIXFAMILY"/>
</dbReference>
<dbReference type="InterPro" id="IPR015797">
    <property type="entry name" value="NUDIX_hydrolase-like_dom_sf"/>
</dbReference>